<dbReference type="SUPFAM" id="SSF53474">
    <property type="entry name" value="alpha/beta-Hydrolases"/>
    <property type="match status" value="1"/>
</dbReference>
<dbReference type="AlphaFoldDB" id="A0A4R5TNL8"/>
<dbReference type="EMBL" id="SMTF01000005">
    <property type="protein sequence ID" value="TDK24296.1"/>
    <property type="molecule type" value="Genomic_DNA"/>
</dbReference>
<proteinExistence type="inferred from homology"/>
<dbReference type="InterPro" id="IPR050309">
    <property type="entry name" value="Type-B_Carboxylest/Lipase"/>
</dbReference>
<comment type="caution">
    <text evidence="5">The sequence shown here is derived from an EMBL/GenBank/DDBJ whole genome shotgun (WGS) entry which is preliminary data.</text>
</comment>
<gene>
    <name evidence="5" type="ORF">E2F46_08350</name>
</gene>
<keyword evidence="6" id="KW-1185">Reference proteome</keyword>
<dbReference type="GO" id="GO:0016787">
    <property type="term" value="F:hydrolase activity"/>
    <property type="evidence" value="ECO:0007669"/>
    <property type="project" value="UniProtKB-KW"/>
</dbReference>
<evidence type="ECO:0000256" key="3">
    <source>
        <dbReference type="RuleBase" id="RU361235"/>
    </source>
</evidence>
<accession>A0A4R5TNL8</accession>
<dbReference type="EC" id="3.1.1.-" evidence="3"/>
<dbReference type="Pfam" id="PF00135">
    <property type="entry name" value="COesterase"/>
    <property type="match status" value="1"/>
</dbReference>
<dbReference type="PANTHER" id="PTHR11559">
    <property type="entry name" value="CARBOXYLESTERASE"/>
    <property type="match status" value="1"/>
</dbReference>
<evidence type="ECO:0000313" key="6">
    <source>
        <dbReference type="Proteomes" id="UP000294796"/>
    </source>
</evidence>
<dbReference type="InterPro" id="IPR019826">
    <property type="entry name" value="Carboxylesterase_B_AS"/>
</dbReference>
<dbReference type="RefSeq" id="WP_133321629.1">
    <property type="nucleotide sequence ID" value="NZ_SMTF01000005.1"/>
</dbReference>
<keyword evidence="3" id="KW-0732">Signal</keyword>
<dbReference type="InterPro" id="IPR002018">
    <property type="entry name" value="CarbesteraseB"/>
</dbReference>
<evidence type="ECO:0000256" key="1">
    <source>
        <dbReference type="ARBA" id="ARBA00005964"/>
    </source>
</evidence>
<feature type="domain" description="Carboxylesterase type B" evidence="4">
    <location>
        <begin position="28"/>
        <end position="491"/>
    </location>
</feature>
<dbReference type="InterPro" id="IPR029058">
    <property type="entry name" value="AB_hydrolase_fold"/>
</dbReference>
<comment type="similarity">
    <text evidence="1 3">Belongs to the type-B carboxylesterase/lipase family.</text>
</comment>
<evidence type="ECO:0000256" key="2">
    <source>
        <dbReference type="ARBA" id="ARBA00022801"/>
    </source>
</evidence>
<dbReference type="PROSITE" id="PS00122">
    <property type="entry name" value="CARBOXYLESTERASE_B_1"/>
    <property type="match status" value="1"/>
</dbReference>
<dbReference type="Proteomes" id="UP000294796">
    <property type="component" value="Unassembled WGS sequence"/>
</dbReference>
<dbReference type="OrthoDB" id="9775851at2"/>
<evidence type="ECO:0000259" key="4">
    <source>
        <dbReference type="Pfam" id="PF00135"/>
    </source>
</evidence>
<evidence type="ECO:0000313" key="5">
    <source>
        <dbReference type="EMBL" id="TDK24296.1"/>
    </source>
</evidence>
<keyword evidence="2 3" id="KW-0378">Hydrolase</keyword>
<feature type="chain" id="PRO_5020859929" description="Carboxylic ester hydrolase" evidence="3">
    <location>
        <begin position="20"/>
        <end position="549"/>
    </location>
</feature>
<organism evidence="5 6">
    <name type="scientific">Luteimonas aestuarii</name>
    <dbReference type="NCBI Taxonomy" id="453837"/>
    <lineage>
        <taxon>Bacteria</taxon>
        <taxon>Pseudomonadati</taxon>
        <taxon>Pseudomonadota</taxon>
        <taxon>Gammaproteobacteria</taxon>
        <taxon>Lysobacterales</taxon>
        <taxon>Lysobacteraceae</taxon>
        <taxon>Luteimonas</taxon>
    </lineage>
</organism>
<feature type="signal peptide" evidence="3">
    <location>
        <begin position="1"/>
        <end position="19"/>
    </location>
</feature>
<name>A0A4R5TNL8_9GAMM</name>
<sequence length="549" mass="58135">MIRSLIRACAVSAALYCSATVATTLDASPVVETPVGPLRGLAEDGISVFRGIPYARPPVGQLRWRPPVPASAWTGVRDATRFGPACHQPPSRPGSIYAPAQDPPMSEDCLSLNIWAPAGARDAPVFVWIHGGALSGGTSSDPMYDGAALAARGLVVVSINYRMGVLGYLAHPDLSAESADGVSGNYGLLDQIEALRWVQRNIAAFGGNPGNVTIAGESAGALSVMYLMAAPAARDLFHKAVAQSAYMMSMPALRETAHGMPAAEETGLALSRTLGIRGLARLRAADAQSLTVQAATAGFMPLGNVDGKTLPAQLVEVFDRRQQAPVPILAGFNEGEIRSLRFLLPPQPADAAAYDTAIRAAYADLADAMLQRYPSTDLDAAMLATTRDALYGWTAERLVRSQTVLGQASYLYFWDHAYPAATEAGLHAFHAGEIPYALGTLHGTPPGWPKSPDTDAERALADALQGYWSSFAADGRPTAAGRPDWPAYGDARAFMAFAGTPLPGTHLLPGMFELLETVVCRRRAQGDQPWHWNVGIASPPLPPETDGCR</sequence>
<dbReference type="Gene3D" id="3.40.50.1820">
    <property type="entry name" value="alpha/beta hydrolase"/>
    <property type="match status" value="1"/>
</dbReference>
<protein>
    <recommendedName>
        <fullName evidence="3">Carboxylic ester hydrolase</fullName>
        <ecNumber evidence="3">3.1.1.-</ecNumber>
    </recommendedName>
</protein>
<reference evidence="5 6" key="1">
    <citation type="submission" date="2019-03" db="EMBL/GenBank/DDBJ databases">
        <title>Luteimonas zhaokaii sp.nov., isolated from the rectal contents of Plateau pika in Yushu, Qinghai Province, China.</title>
        <authorList>
            <person name="Zhang G."/>
        </authorList>
    </citation>
    <scope>NUCLEOTIDE SEQUENCE [LARGE SCALE GENOMIC DNA]</scope>
    <source>
        <strain evidence="5 6">B9</strain>
    </source>
</reference>